<dbReference type="AlphaFoldDB" id="A0A8T0RVC3"/>
<gene>
    <name evidence="1" type="ORF">PVAP13_5NG231943</name>
</gene>
<evidence type="ECO:0000313" key="2">
    <source>
        <dbReference type="Proteomes" id="UP000823388"/>
    </source>
</evidence>
<comment type="caution">
    <text evidence="1">The sequence shown here is derived from an EMBL/GenBank/DDBJ whole genome shotgun (WGS) entry which is preliminary data.</text>
</comment>
<protein>
    <submittedName>
        <fullName evidence="1">Uncharacterized protein</fullName>
    </submittedName>
</protein>
<name>A0A8T0RVC3_PANVG</name>
<evidence type="ECO:0000313" key="1">
    <source>
        <dbReference type="EMBL" id="KAG2588718.1"/>
    </source>
</evidence>
<proteinExistence type="predicted"/>
<keyword evidence="2" id="KW-1185">Reference proteome</keyword>
<dbReference type="Proteomes" id="UP000823388">
    <property type="component" value="Chromosome 5N"/>
</dbReference>
<organism evidence="1 2">
    <name type="scientific">Panicum virgatum</name>
    <name type="common">Blackwell switchgrass</name>
    <dbReference type="NCBI Taxonomy" id="38727"/>
    <lineage>
        <taxon>Eukaryota</taxon>
        <taxon>Viridiplantae</taxon>
        <taxon>Streptophyta</taxon>
        <taxon>Embryophyta</taxon>
        <taxon>Tracheophyta</taxon>
        <taxon>Spermatophyta</taxon>
        <taxon>Magnoliopsida</taxon>
        <taxon>Liliopsida</taxon>
        <taxon>Poales</taxon>
        <taxon>Poaceae</taxon>
        <taxon>PACMAD clade</taxon>
        <taxon>Panicoideae</taxon>
        <taxon>Panicodae</taxon>
        <taxon>Paniceae</taxon>
        <taxon>Panicinae</taxon>
        <taxon>Panicum</taxon>
        <taxon>Panicum sect. Hiantes</taxon>
    </lineage>
</organism>
<dbReference type="EMBL" id="CM029046">
    <property type="protein sequence ID" value="KAG2588718.1"/>
    <property type="molecule type" value="Genomic_DNA"/>
</dbReference>
<reference evidence="1" key="1">
    <citation type="submission" date="2020-05" db="EMBL/GenBank/DDBJ databases">
        <title>WGS assembly of Panicum virgatum.</title>
        <authorList>
            <person name="Lovell J.T."/>
            <person name="Jenkins J."/>
            <person name="Shu S."/>
            <person name="Juenger T.E."/>
            <person name="Schmutz J."/>
        </authorList>
    </citation>
    <scope>NUCLEOTIDE SEQUENCE</scope>
    <source>
        <strain evidence="1">AP13</strain>
    </source>
</reference>
<accession>A0A8T0RVC3</accession>
<sequence length="31" mass="3872">MPYATHIRRRFLKFWSKMMQADVFLRVFGTH</sequence>